<dbReference type="SMART" id="SM00091">
    <property type="entry name" value="PAS"/>
    <property type="match status" value="2"/>
</dbReference>
<dbReference type="CDD" id="cd01948">
    <property type="entry name" value="EAL"/>
    <property type="match status" value="1"/>
</dbReference>
<name>A0AA92K5Y8_RALSL</name>
<evidence type="ECO:0000313" key="3">
    <source>
        <dbReference type="EMBL" id="QOK98838.1"/>
    </source>
</evidence>
<dbReference type="Gene3D" id="3.30.70.270">
    <property type="match status" value="1"/>
</dbReference>
<dbReference type="NCBIfam" id="TIGR00254">
    <property type="entry name" value="GGDEF"/>
    <property type="match status" value="1"/>
</dbReference>
<dbReference type="AlphaFoldDB" id="A0AA92K5Y8"/>
<dbReference type="PROSITE" id="PS50883">
    <property type="entry name" value="EAL"/>
    <property type="match status" value="1"/>
</dbReference>
<evidence type="ECO:0000259" key="1">
    <source>
        <dbReference type="PROSITE" id="PS50883"/>
    </source>
</evidence>
<dbReference type="InterPro" id="IPR043128">
    <property type="entry name" value="Rev_trsase/Diguanyl_cyclase"/>
</dbReference>
<evidence type="ECO:0000259" key="2">
    <source>
        <dbReference type="PROSITE" id="PS50887"/>
    </source>
</evidence>
<dbReference type="InterPro" id="IPR029787">
    <property type="entry name" value="Nucleotide_cyclase"/>
</dbReference>
<reference evidence="4" key="1">
    <citation type="submission" date="2020-04" db="EMBL/GenBank/DDBJ databases">
        <title>Ralstonia solanacearum UW576, UW763, UW773, and UW774.</title>
        <authorList>
            <person name="Steidl O."/>
            <person name="Truchon A."/>
            <person name="Allen C."/>
        </authorList>
    </citation>
    <scope>NUCLEOTIDE SEQUENCE [LARGE SCALE GENOMIC DNA]</scope>
    <source>
        <strain evidence="4">UW774</strain>
        <plasmid evidence="4">pUW774mp</plasmid>
    </source>
</reference>
<dbReference type="Pfam" id="PF13426">
    <property type="entry name" value="PAS_9"/>
    <property type="match status" value="1"/>
</dbReference>
<dbReference type="SUPFAM" id="SSF141868">
    <property type="entry name" value="EAL domain-like"/>
    <property type="match status" value="1"/>
</dbReference>
<dbReference type="InterPro" id="IPR000014">
    <property type="entry name" value="PAS"/>
</dbReference>
<dbReference type="InterPro" id="IPR052155">
    <property type="entry name" value="Biofilm_reg_signaling"/>
</dbReference>
<feature type="domain" description="EAL" evidence="1">
    <location>
        <begin position="632"/>
        <end position="886"/>
    </location>
</feature>
<dbReference type="InterPro" id="IPR035919">
    <property type="entry name" value="EAL_sf"/>
</dbReference>
<dbReference type="Gene3D" id="3.30.450.20">
    <property type="entry name" value="PAS domain"/>
    <property type="match status" value="1"/>
</dbReference>
<dbReference type="Pfam" id="PF00990">
    <property type="entry name" value="GGDEF"/>
    <property type="match status" value="1"/>
</dbReference>
<dbReference type="Proteomes" id="UP000593970">
    <property type="component" value="Plasmid pUW774mp"/>
</dbReference>
<dbReference type="Gene3D" id="3.20.20.450">
    <property type="entry name" value="EAL domain"/>
    <property type="match status" value="1"/>
</dbReference>
<geneLocation type="plasmid" evidence="3 4">
    <name>pUW774mp</name>
</geneLocation>
<dbReference type="SMART" id="SM00267">
    <property type="entry name" value="GGDEF"/>
    <property type="match status" value="1"/>
</dbReference>
<dbReference type="InterPro" id="IPR000160">
    <property type="entry name" value="GGDEF_dom"/>
</dbReference>
<feature type="domain" description="GGDEF" evidence="2">
    <location>
        <begin position="493"/>
        <end position="623"/>
    </location>
</feature>
<dbReference type="SMART" id="SM00052">
    <property type="entry name" value="EAL"/>
    <property type="match status" value="1"/>
</dbReference>
<gene>
    <name evidence="3" type="ORF">HF909_20670</name>
</gene>
<dbReference type="CDD" id="cd00130">
    <property type="entry name" value="PAS"/>
    <property type="match status" value="2"/>
</dbReference>
<dbReference type="PANTHER" id="PTHR44757">
    <property type="entry name" value="DIGUANYLATE CYCLASE DGCP"/>
    <property type="match status" value="1"/>
</dbReference>
<dbReference type="EMBL" id="CP051170">
    <property type="protein sequence ID" value="QOK98838.1"/>
    <property type="molecule type" value="Genomic_DNA"/>
</dbReference>
<proteinExistence type="predicted"/>
<dbReference type="InterPro" id="IPR035965">
    <property type="entry name" value="PAS-like_dom_sf"/>
</dbReference>
<dbReference type="Pfam" id="PF08448">
    <property type="entry name" value="PAS_4"/>
    <property type="match status" value="1"/>
</dbReference>
<dbReference type="PANTHER" id="PTHR44757:SF2">
    <property type="entry name" value="BIOFILM ARCHITECTURE MAINTENANCE PROTEIN MBAA"/>
    <property type="match status" value="1"/>
</dbReference>
<dbReference type="CDD" id="cd01949">
    <property type="entry name" value="GGDEF"/>
    <property type="match status" value="1"/>
</dbReference>
<protein>
    <submittedName>
        <fullName evidence="3">EAL domain-containing protein</fullName>
    </submittedName>
</protein>
<dbReference type="Pfam" id="PF00563">
    <property type="entry name" value="EAL"/>
    <property type="match status" value="1"/>
</dbReference>
<dbReference type="InterPro" id="IPR013656">
    <property type="entry name" value="PAS_4"/>
</dbReference>
<dbReference type="PROSITE" id="PS50887">
    <property type="entry name" value="GGDEF"/>
    <property type="match status" value="1"/>
</dbReference>
<dbReference type="SUPFAM" id="SSF55073">
    <property type="entry name" value="Nucleotide cyclase"/>
    <property type="match status" value="1"/>
</dbReference>
<evidence type="ECO:0000313" key="4">
    <source>
        <dbReference type="Proteomes" id="UP000593970"/>
    </source>
</evidence>
<organism evidence="3 4">
    <name type="scientific">Ralstonia solanacearum</name>
    <name type="common">Pseudomonas solanacearum</name>
    <dbReference type="NCBI Taxonomy" id="305"/>
    <lineage>
        <taxon>Bacteria</taxon>
        <taxon>Pseudomonadati</taxon>
        <taxon>Pseudomonadota</taxon>
        <taxon>Betaproteobacteria</taxon>
        <taxon>Burkholderiales</taxon>
        <taxon>Burkholderiaceae</taxon>
        <taxon>Ralstonia</taxon>
        <taxon>Ralstonia solanacearum species complex</taxon>
    </lineage>
</organism>
<sequence length="898" mass="97025">MQDDLSYPLSAQSLPVPFYVVLEGRIVYANAAGVCMVRALSVDQLLGEPFSRFFLDAPESLQLDAAHTQGAPAAPVADPSHVARTADAPSGTPSTVRLTITPTRFDGMPAQQVVVHGLPLPLDAQLPGKPGERVLSPEAIGAALPHEHLDHLLSTLPSMASLGERLYAALRALEATLPLMLCIVARVVSNRVRLYGTRAARAQLAGSHDTTARLTTAVQSELDAELARAAPALNDLPPVELTRLANAPAALRDLLARVPGIALPAWVCRIPAQHGGAHPDEDLLCLFYASPSEAHGPPDDAAQHHTCNGYVSALAKLLRLEGEYRQARDLRDQYRLVVNHLSEGVLTLSTDGRVLSYNRSAAEILRLSGASWKSRTRLMLSDMMLAEDGSILPRAAWPSTLAARTGRAVNNVVVGMPAGNGQIVWLRESVLPMFSQDSASPHAVLVIFTDITAERSTYEQLRLLETKDSLTGLPNRAAFIERLDARLALPSTGQAALLYIGLDHFKTVNEAMGHHIGNQVLNVAAQRIRADVGQRALLARLGGDQFCVAIEVPDRAETLAQQVLDALAKPFSGGEREVHLSASIGVAIFPEDGSDAATLVSRAEAAMYRAKENGRNRMARYSRALETQLLRRFTLNERMRRALARGQVRLVYQPKYALGTRELVAVEALMRWSDPELGAVSPTEFIAVAEESGYIVELGRWALQQACAQGQVWERDLGFTGRIAVNVSARQCDAGVIERDVEDALRISGLRPSRLELELTESVLLADRLSTQRLLTSLSTRGVRISLDDFGIGFSSLSYLRSLPIHNIKIDRSFISGVPAVADCVALTKTIIAMAQALNMTVTAEGVETPEQTAFLEAHACDEVQGFLFGRPLEVPAMEGLLRSQGPVSISSGPQAQT</sequence>
<accession>A0AA92K5Y8</accession>
<dbReference type="SUPFAM" id="SSF55785">
    <property type="entry name" value="PYP-like sensor domain (PAS domain)"/>
    <property type="match status" value="1"/>
</dbReference>
<dbReference type="InterPro" id="IPR001633">
    <property type="entry name" value="EAL_dom"/>
</dbReference>
<keyword evidence="3" id="KW-0614">Plasmid</keyword>